<dbReference type="EMBL" id="GBXM01015366">
    <property type="protein sequence ID" value="JAH93211.1"/>
    <property type="molecule type" value="Transcribed_RNA"/>
</dbReference>
<protein>
    <submittedName>
        <fullName evidence="1">Uncharacterized protein</fullName>
    </submittedName>
</protein>
<proteinExistence type="predicted"/>
<reference evidence="1" key="1">
    <citation type="submission" date="2014-11" db="EMBL/GenBank/DDBJ databases">
        <authorList>
            <person name="Amaro Gonzalez C."/>
        </authorList>
    </citation>
    <scope>NUCLEOTIDE SEQUENCE</scope>
</reference>
<organism evidence="1">
    <name type="scientific">Anguilla anguilla</name>
    <name type="common">European freshwater eel</name>
    <name type="synonym">Muraena anguilla</name>
    <dbReference type="NCBI Taxonomy" id="7936"/>
    <lineage>
        <taxon>Eukaryota</taxon>
        <taxon>Metazoa</taxon>
        <taxon>Chordata</taxon>
        <taxon>Craniata</taxon>
        <taxon>Vertebrata</taxon>
        <taxon>Euteleostomi</taxon>
        <taxon>Actinopterygii</taxon>
        <taxon>Neopterygii</taxon>
        <taxon>Teleostei</taxon>
        <taxon>Anguilliformes</taxon>
        <taxon>Anguillidae</taxon>
        <taxon>Anguilla</taxon>
    </lineage>
</organism>
<accession>A0A0E9WSE0</accession>
<evidence type="ECO:0000313" key="1">
    <source>
        <dbReference type="EMBL" id="JAH93211.1"/>
    </source>
</evidence>
<reference evidence="1" key="2">
    <citation type="journal article" date="2015" name="Fish Shellfish Immunol.">
        <title>Early steps in the European eel (Anguilla anguilla)-Vibrio vulnificus interaction in the gills: Role of the RtxA13 toxin.</title>
        <authorList>
            <person name="Callol A."/>
            <person name="Pajuelo D."/>
            <person name="Ebbesson L."/>
            <person name="Teles M."/>
            <person name="MacKenzie S."/>
            <person name="Amaro C."/>
        </authorList>
    </citation>
    <scope>NUCLEOTIDE SEQUENCE</scope>
</reference>
<dbReference type="AlphaFoldDB" id="A0A0E9WSE0"/>
<sequence>MDARNPQGKECLWRKTRCVQILKYHIQIGEQKNGSIDLWFVKIFVVLR</sequence>
<name>A0A0E9WSE0_ANGAN</name>